<dbReference type="PANTHER" id="PTHR30193:SF37">
    <property type="entry name" value="INNER MEMBRANE ABC TRANSPORTER PERMEASE PROTEIN YCJO"/>
    <property type="match status" value="1"/>
</dbReference>
<evidence type="ECO:0000256" key="3">
    <source>
        <dbReference type="ARBA" id="ARBA00022475"/>
    </source>
</evidence>
<gene>
    <name evidence="9" type="ORF">E1283_12535</name>
</gene>
<reference evidence="9 10" key="1">
    <citation type="submission" date="2019-03" db="EMBL/GenBank/DDBJ databases">
        <title>Draft genome sequences of novel Actinobacteria.</title>
        <authorList>
            <person name="Sahin N."/>
            <person name="Ay H."/>
            <person name="Saygin H."/>
        </authorList>
    </citation>
    <scope>NUCLEOTIDE SEQUENCE [LARGE SCALE GENOMIC DNA]</scope>
    <source>
        <strain evidence="9 10">DSM 41900</strain>
    </source>
</reference>
<comment type="similarity">
    <text evidence="7">Belongs to the binding-protein-dependent transport system permease family.</text>
</comment>
<dbReference type="InterPro" id="IPR000515">
    <property type="entry name" value="MetI-like"/>
</dbReference>
<comment type="subcellular location">
    <subcellularLocation>
        <location evidence="1 7">Cell membrane</location>
        <topology evidence="1 7">Multi-pass membrane protein</topology>
    </subcellularLocation>
</comment>
<feature type="transmembrane region" description="Helical" evidence="7">
    <location>
        <begin position="34"/>
        <end position="60"/>
    </location>
</feature>
<evidence type="ECO:0000259" key="8">
    <source>
        <dbReference type="PROSITE" id="PS50928"/>
    </source>
</evidence>
<dbReference type="CDD" id="cd06261">
    <property type="entry name" value="TM_PBP2"/>
    <property type="match status" value="1"/>
</dbReference>
<feature type="transmembrane region" description="Helical" evidence="7">
    <location>
        <begin position="94"/>
        <end position="116"/>
    </location>
</feature>
<dbReference type="AlphaFoldDB" id="A0A4R4TMY3"/>
<evidence type="ECO:0000256" key="2">
    <source>
        <dbReference type="ARBA" id="ARBA00022448"/>
    </source>
</evidence>
<dbReference type="Pfam" id="PF00528">
    <property type="entry name" value="BPD_transp_1"/>
    <property type="match status" value="1"/>
</dbReference>
<organism evidence="9 10">
    <name type="scientific">Streptomyces hainanensis</name>
    <dbReference type="NCBI Taxonomy" id="402648"/>
    <lineage>
        <taxon>Bacteria</taxon>
        <taxon>Bacillati</taxon>
        <taxon>Actinomycetota</taxon>
        <taxon>Actinomycetes</taxon>
        <taxon>Kitasatosporales</taxon>
        <taxon>Streptomycetaceae</taxon>
        <taxon>Streptomyces</taxon>
    </lineage>
</organism>
<dbReference type="InterPro" id="IPR035906">
    <property type="entry name" value="MetI-like_sf"/>
</dbReference>
<dbReference type="OrthoDB" id="145927at2"/>
<keyword evidence="3" id="KW-1003">Cell membrane</keyword>
<sequence length="320" mass="35588">MTTLLGPTPAPASTSPLPAPTRIRERLGERVAPYLYIAPFFVIFAIFGLFPLLFTFYIALFDWNPIGDQVFVGADNFTRLLDDPRFWNAARNTLSIWLLSTVPQLALALLLAHVLHHARLRWAGFFRMTMLVPYITSVAATTIVFAQMFDRDYGLLNWLLGLVGLGPVDFVQSGWGSHLMIAVMVTWRWFGYTTLLYLASLQAIPRETYEAAAVDGAGGWQRFRHITVPSLRPIIVFTVVTSTIGGLQIFTEPLLVSRAAPLTCGPTRECQTLTLFLYEQGFGMFQFGYAAAIGVALFVMVVAIALINYLAATRVRPEGK</sequence>
<accession>A0A4R4TMY3</accession>
<name>A0A4R4TMY3_9ACTN</name>
<dbReference type="InterPro" id="IPR051393">
    <property type="entry name" value="ABC_transporter_permease"/>
</dbReference>
<dbReference type="PANTHER" id="PTHR30193">
    <property type="entry name" value="ABC TRANSPORTER PERMEASE PROTEIN"/>
    <property type="match status" value="1"/>
</dbReference>
<evidence type="ECO:0000256" key="7">
    <source>
        <dbReference type="RuleBase" id="RU363032"/>
    </source>
</evidence>
<dbReference type="GO" id="GO:0055085">
    <property type="term" value="P:transmembrane transport"/>
    <property type="evidence" value="ECO:0007669"/>
    <property type="project" value="InterPro"/>
</dbReference>
<dbReference type="SUPFAM" id="SSF161098">
    <property type="entry name" value="MetI-like"/>
    <property type="match status" value="1"/>
</dbReference>
<feature type="domain" description="ABC transmembrane type-1" evidence="8">
    <location>
        <begin position="90"/>
        <end position="308"/>
    </location>
</feature>
<evidence type="ECO:0000256" key="6">
    <source>
        <dbReference type="ARBA" id="ARBA00023136"/>
    </source>
</evidence>
<feature type="transmembrane region" description="Helical" evidence="7">
    <location>
        <begin position="128"/>
        <end position="149"/>
    </location>
</feature>
<protein>
    <submittedName>
        <fullName evidence="9">Sugar ABC transporter permease</fullName>
    </submittedName>
</protein>
<evidence type="ECO:0000313" key="10">
    <source>
        <dbReference type="Proteomes" id="UP000295345"/>
    </source>
</evidence>
<feature type="transmembrane region" description="Helical" evidence="7">
    <location>
        <begin position="179"/>
        <end position="199"/>
    </location>
</feature>
<keyword evidence="5 7" id="KW-1133">Transmembrane helix</keyword>
<feature type="transmembrane region" description="Helical" evidence="7">
    <location>
        <begin position="287"/>
        <end position="311"/>
    </location>
</feature>
<keyword evidence="2 7" id="KW-0813">Transport</keyword>
<dbReference type="PROSITE" id="PS50928">
    <property type="entry name" value="ABC_TM1"/>
    <property type="match status" value="1"/>
</dbReference>
<comment type="caution">
    <text evidence="9">The sequence shown here is derived from an EMBL/GenBank/DDBJ whole genome shotgun (WGS) entry which is preliminary data.</text>
</comment>
<dbReference type="RefSeq" id="WP_132818068.1">
    <property type="nucleotide sequence ID" value="NZ_SMKI01000107.1"/>
</dbReference>
<evidence type="ECO:0000313" key="9">
    <source>
        <dbReference type="EMBL" id="TDC75419.1"/>
    </source>
</evidence>
<keyword evidence="6 7" id="KW-0472">Membrane</keyword>
<proteinExistence type="inferred from homology"/>
<keyword evidence="4 7" id="KW-0812">Transmembrane</keyword>
<dbReference type="GO" id="GO:0005886">
    <property type="term" value="C:plasma membrane"/>
    <property type="evidence" value="ECO:0007669"/>
    <property type="project" value="UniProtKB-SubCell"/>
</dbReference>
<keyword evidence="10" id="KW-1185">Reference proteome</keyword>
<dbReference type="Gene3D" id="1.10.3720.10">
    <property type="entry name" value="MetI-like"/>
    <property type="match status" value="1"/>
</dbReference>
<feature type="transmembrane region" description="Helical" evidence="7">
    <location>
        <begin position="231"/>
        <end position="250"/>
    </location>
</feature>
<evidence type="ECO:0000256" key="4">
    <source>
        <dbReference type="ARBA" id="ARBA00022692"/>
    </source>
</evidence>
<dbReference type="EMBL" id="SMKI01000107">
    <property type="protein sequence ID" value="TDC75419.1"/>
    <property type="molecule type" value="Genomic_DNA"/>
</dbReference>
<evidence type="ECO:0000256" key="1">
    <source>
        <dbReference type="ARBA" id="ARBA00004651"/>
    </source>
</evidence>
<dbReference type="Proteomes" id="UP000295345">
    <property type="component" value="Unassembled WGS sequence"/>
</dbReference>
<evidence type="ECO:0000256" key="5">
    <source>
        <dbReference type="ARBA" id="ARBA00022989"/>
    </source>
</evidence>